<dbReference type="PANTHER" id="PTHR30055">
    <property type="entry name" value="HTH-TYPE TRANSCRIPTIONAL REGULATOR RUTR"/>
    <property type="match status" value="1"/>
</dbReference>
<dbReference type="Proteomes" id="UP000029278">
    <property type="component" value="Unassembled WGS sequence"/>
</dbReference>
<evidence type="ECO:0000259" key="3">
    <source>
        <dbReference type="PROSITE" id="PS50977"/>
    </source>
</evidence>
<dbReference type="Gene3D" id="1.10.357.10">
    <property type="entry name" value="Tetracycline Repressor, domain 2"/>
    <property type="match status" value="1"/>
</dbReference>
<dbReference type="InterPro" id="IPR036271">
    <property type="entry name" value="Tet_transcr_reg_TetR-rel_C_sf"/>
</dbReference>
<feature type="DNA-binding region" description="H-T-H motif" evidence="2">
    <location>
        <begin position="32"/>
        <end position="51"/>
    </location>
</feature>
<gene>
    <name evidence="4" type="ORF">DJ90_5074</name>
    <name evidence="5" type="ORF">GNQ08_13865</name>
</gene>
<feature type="domain" description="HTH tetR-type" evidence="3">
    <location>
        <begin position="9"/>
        <end position="69"/>
    </location>
</feature>
<dbReference type="RefSeq" id="WP_036623985.1">
    <property type="nucleotide sequence ID" value="NZ_BGML01000001.1"/>
</dbReference>
<dbReference type="InterPro" id="IPR023772">
    <property type="entry name" value="DNA-bd_HTH_TetR-type_CS"/>
</dbReference>
<dbReference type="InterPro" id="IPR013571">
    <property type="entry name" value="Tscrpt_reg_QacR_C"/>
</dbReference>
<dbReference type="AlphaFoldDB" id="A0A090ZD60"/>
<dbReference type="HOGENOM" id="CLU_069356_12_2_9"/>
<dbReference type="PATRIC" id="fig|44252.3.peg.3085"/>
<dbReference type="PROSITE" id="PS50977">
    <property type="entry name" value="HTH_TETR_2"/>
    <property type="match status" value="1"/>
</dbReference>
<comment type="caution">
    <text evidence="4">The sequence shown here is derived from an EMBL/GenBank/DDBJ whole genome shotgun (WGS) entry which is preliminary data.</text>
</comment>
<dbReference type="GO" id="GO:0000976">
    <property type="term" value="F:transcription cis-regulatory region binding"/>
    <property type="evidence" value="ECO:0007669"/>
    <property type="project" value="TreeGrafter"/>
</dbReference>
<dbReference type="PROSITE" id="PS01081">
    <property type="entry name" value="HTH_TETR_1"/>
    <property type="match status" value="1"/>
</dbReference>
<dbReference type="Proteomes" id="UP000442469">
    <property type="component" value="Unassembled WGS sequence"/>
</dbReference>
<reference evidence="5 7" key="2">
    <citation type="submission" date="2019-11" db="EMBL/GenBank/DDBJ databases">
        <title>Draft genome sequences of five Paenibacillus species of dairy origin.</title>
        <authorList>
            <person name="Olajide A.M."/>
            <person name="Chen S."/>
            <person name="Lapointe G."/>
        </authorList>
    </citation>
    <scope>NUCLEOTIDE SEQUENCE [LARGE SCALE GENOMIC DNA]</scope>
    <source>
        <strain evidence="5 7">3CT49</strain>
    </source>
</reference>
<protein>
    <submittedName>
        <fullName evidence="4">Bacterial regulatory s, tetR family protein</fullName>
    </submittedName>
    <submittedName>
        <fullName evidence="5">TetR family transcriptional regulator</fullName>
    </submittedName>
</protein>
<dbReference type="InterPro" id="IPR009057">
    <property type="entry name" value="Homeodomain-like_sf"/>
</dbReference>
<dbReference type="GO" id="GO:0045892">
    <property type="term" value="P:negative regulation of DNA-templated transcription"/>
    <property type="evidence" value="ECO:0007669"/>
    <property type="project" value="InterPro"/>
</dbReference>
<dbReference type="EMBL" id="JMQA01000028">
    <property type="protein sequence ID" value="KFN08557.1"/>
    <property type="molecule type" value="Genomic_DNA"/>
</dbReference>
<evidence type="ECO:0000256" key="2">
    <source>
        <dbReference type="PROSITE-ProRule" id="PRU00335"/>
    </source>
</evidence>
<dbReference type="SUPFAM" id="SSF46689">
    <property type="entry name" value="Homeodomain-like"/>
    <property type="match status" value="1"/>
</dbReference>
<reference evidence="4 6" key="1">
    <citation type="submission" date="2014-04" db="EMBL/GenBank/DDBJ databases">
        <authorList>
            <person name="Bishop-Lilly K.A."/>
            <person name="Broomall S.M."/>
            <person name="Chain P.S."/>
            <person name="Chertkov O."/>
            <person name="Coyne S.R."/>
            <person name="Daligault H.E."/>
            <person name="Davenport K.W."/>
            <person name="Erkkila T."/>
            <person name="Frey K.G."/>
            <person name="Gibbons H.S."/>
            <person name="Gu W."/>
            <person name="Jaissle J."/>
            <person name="Johnson S.L."/>
            <person name="Koroleva G.I."/>
            <person name="Ladner J.T."/>
            <person name="Lo C.-C."/>
            <person name="Minogue T.D."/>
            <person name="Munk C."/>
            <person name="Palacios G.F."/>
            <person name="Redden C.L."/>
            <person name="Rosenzweig C.N."/>
            <person name="Scholz M.B."/>
            <person name="Teshima H."/>
            <person name="Xu Y."/>
        </authorList>
    </citation>
    <scope>NUCLEOTIDE SEQUENCE [LARGE SCALE GENOMIC DNA]</scope>
    <source>
        <strain evidence="4 6">8244</strain>
    </source>
</reference>
<evidence type="ECO:0000313" key="4">
    <source>
        <dbReference type="EMBL" id="KFN08557.1"/>
    </source>
</evidence>
<dbReference type="Pfam" id="PF00440">
    <property type="entry name" value="TetR_N"/>
    <property type="match status" value="1"/>
</dbReference>
<name>A0A090ZD60_PAEMA</name>
<dbReference type="EMBL" id="WNZZ01000009">
    <property type="protein sequence ID" value="MUG23486.1"/>
    <property type="molecule type" value="Genomic_DNA"/>
</dbReference>
<dbReference type="Gene3D" id="1.10.10.60">
    <property type="entry name" value="Homeodomain-like"/>
    <property type="match status" value="1"/>
</dbReference>
<dbReference type="GO" id="GO:0003700">
    <property type="term" value="F:DNA-binding transcription factor activity"/>
    <property type="evidence" value="ECO:0007669"/>
    <property type="project" value="InterPro"/>
</dbReference>
<sequence>MNKKLQQTLETKKRIADAAKTLIFNKGYKATSIEDIVEASGSSKGNIYYHFKSKEGLFLHIIKEWDEEWEQRWGEKEHLYPTAMDKLYGMADQLALDELNHPISKAIDEFMNSEDLAEDVKTKMAEIFASHFAFNKQLLQQGIAAGEFAPGDTETLSVVLESLLAGLSEMTRVVKFADVQRLYHDAVTVFLRGITPR</sequence>
<dbReference type="Pfam" id="PF08360">
    <property type="entry name" value="TetR_C_5"/>
    <property type="match status" value="1"/>
</dbReference>
<dbReference type="SUPFAM" id="SSF48498">
    <property type="entry name" value="Tetracyclin repressor-like, C-terminal domain"/>
    <property type="match status" value="1"/>
</dbReference>
<organism evidence="4 6">
    <name type="scientific">Paenibacillus macerans</name>
    <name type="common">Bacillus macerans</name>
    <dbReference type="NCBI Taxonomy" id="44252"/>
    <lineage>
        <taxon>Bacteria</taxon>
        <taxon>Bacillati</taxon>
        <taxon>Bacillota</taxon>
        <taxon>Bacilli</taxon>
        <taxon>Bacillales</taxon>
        <taxon>Paenibacillaceae</taxon>
        <taxon>Paenibacillus</taxon>
    </lineage>
</organism>
<proteinExistence type="predicted"/>
<dbReference type="PANTHER" id="PTHR30055:SF211">
    <property type="entry name" value="TRANSCRIPTIONAL REGULATOR, TETR FAMILY"/>
    <property type="match status" value="1"/>
</dbReference>
<dbReference type="GeneID" id="77008028"/>
<evidence type="ECO:0000313" key="6">
    <source>
        <dbReference type="Proteomes" id="UP000029278"/>
    </source>
</evidence>
<accession>A0A090ZD60</accession>
<evidence type="ECO:0000256" key="1">
    <source>
        <dbReference type="ARBA" id="ARBA00023125"/>
    </source>
</evidence>
<keyword evidence="1 2" id="KW-0238">DNA-binding</keyword>
<evidence type="ECO:0000313" key="7">
    <source>
        <dbReference type="Proteomes" id="UP000442469"/>
    </source>
</evidence>
<dbReference type="PRINTS" id="PR00455">
    <property type="entry name" value="HTHTETR"/>
</dbReference>
<dbReference type="STRING" id="44252.DJ90_5074"/>
<evidence type="ECO:0000313" key="5">
    <source>
        <dbReference type="EMBL" id="MUG23486.1"/>
    </source>
</evidence>
<dbReference type="InterPro" id="IPR050109">
    <property type="entry name" value="HTH-type_TetR-like_transc_reg"/>
</dbReference>
<dbReference type="OrthoDB" id="9785164at2"/>
<dbReference type="InterPro" id="IPR001647">
    <property type="entry name" value="HTH_TetR"/>
</dbReference>
<keyword evidence="6" id="KW-1185">Reference proteome</keyword>